<dbReference type="RefSeq" id="WP_381830248.1">
    <property type="nucleotide sequence ID" value="NZ_JBHYTS010000073.1"/>
</dbReference>
<gene>
    <name evidence="3" type="ORF">ACFW88_31410</name>
</gene>
<protein>
    <submittedName>
        <fullName evidence="3">Transposase</fullName>
    </submittedName>
</protein>
<keyword evidence="1" id="KW-0472">Membrane</keyword>
<dbReference type="InterPro" id="IPR002559">
    <property type="entry name" value="Transposase_11"/>
</dbReference>
<keyword evidence="1" id="KW-1133">Transmembrane helix</keyword>
<keyword evidence="1" id="KW-0812">Transmembrane</keyword>
<dbReference type="PANTHER" id="PTHR30007">
    <property type="entry name" value="PHP DOMAIN PROTEIN"/>
    <property type="match status" value="1"/>
</dbReference>
<evidence type="ECO:0000313" key="4">
    <source>
        <dbReference type="Proteomes" id="UP001599756"/>
    </source>
</evidence>
<feature type="domain" description="Transposase IS4-like" evidence="2">
    <location>
        <begin position="2"/>
        <end position="42"/>
    </location>
</feature>
<dbReference type="Proteomes" id="UP001599756">
    <property type="component" value="Unassembled WGS sequence"/>
</dbReference>
<feature type="transmembrane region" description="Helical" evidence="1">
    <location>
        <begin position="28"/>
        <end position="47"/>
    </location>
</feature>
<accession>A0ABW6HEB6</accession>
<reference evidence="3 4" key="1">
    <citation type="submission" date="2024-09" db="EMBL/GenBank/DDBJ databases">
        <title>The Natural Products Discovery Center: Release of the First 8490 Sequenced Strains for Exploring Actinobacteria Biosynthetic Diversity.</title>
        <authorList>
            <person name="Kalkreuter E."/>
            <person name="Kautsar S.A."/>
            <person name="Yang D."/>
            <person name="Bader C.D."/>
            <person name="Teijaro C.N."/>
            <person name="Fluegel L."/>
            <person name="Davis C.M."/>
            <person name="Simpson J.R."/>
            <person name="Lauterbach L."/>
            <person name="Steele A.D."/>
            <person name="Gui C."/>
            <person name="Meng S."/>
            <person name="Li G."/>
            <person name="Viehrig K."/>
            <person name="Ye F."/>
            <person name="Su P."/>
            <person name="Kiefer A.F."/>
            <person name="Nichols A."/>
            <person name="Cepeda A.J."/>
            <person name="Yan W."/>
            <person name="Fan B."/>
            <person name="Jiang Y."/>
            <person name="Adhikari A."/>
            <person name="Zheng C.-J."/>
            <person name="Schuster L."/>
            <person name="Cowan T.M."/>
            <person name="Smanski M.J."/>
            <person name="Chevrette M.G."/>
            <person name="De Carvalho L.P.S."/>
            <person name="Shen B."/>
        </authorList>
    </citation>
    <scope>NUCLEOTIDE SEQUENCE [LARGE SCALE GENOMIC DNA]</scope>
    <source>
        <strain evidence="3 4">NPDC059500</strain>
    </source>
</reference>
<evidence type="ECO:0000259" key="2">
    <source>
        <dbReference type="Pfam" id="PF01609"/>
    </source>
</evidence>
<comment type="caution">
    <text evidence="3">The sequence shown here is derived from an EMBL/GenBank/DDBJ whole genome shotgun (WGS) entry which is preliminary data.</text>
</comment>
<name>A0ABW6HEB6_9ACTN</name>
<proteinExistence type="predicted"/>
<organism evidence="3 4">
    <name type="scientific">Streptomyces anandii</name>
    <dbReference type="NCBI Taxonomy" id="285454"/>
    <lineage>
        <taxon>Bacteria</taxon>
        <taxon>Bacillati</taxon>
        <taxon>Actinomycetota</taxon>
        <taxon>Actinomycetes</taxon>
        <taxon>Kitasatosporales</taxon>
        <taxon>Streptomycetaceae</taxon>
        <taxon>Streptomyces</taxon>
    </lineage>
</organism>
<keyword evidence="4" id="KW-1185">Reference proteome</keyword>
<evidence type="ECO:0000313" key="3">
    <source>
        <dbReference type="EMBL" id="MFE1754995.1"/>
    </source>
</evidence>
<dbReference type="EMBL" id="JBHYTS010000073">
    <property type="protein sequence ID" value="MFE1754995.1"/>
    <property type="molecule type" value="Genomic_DNA"/>
</dbReference>
<dbReference type="Pfam" id="PF01609">
    <property type="entry name" value="DDE_Tnp_1"/>
    <property type="match status" value="1"/>
</dbReference>
<evidence type="ECO:0000256" key="1">
    <source>
        <dbReference type="SAM" id="Phobius"/>
    </source>
</evidence>
<sequence length="52" mass="6268">MTRRWVIERTISWLSGYRRLSPRYERHARNYLAFLGLAAALCCYKRFLAVTM</sequence>